<proteinExistence type="predicted"/>
<dbReference type="HOGENOM" id="CLU_130257_9_2_0"/>
<keyword evidence="3" id="KW-1185">Reference proteome</keyword>
<dbReference type="Pfam" id="PF01909">
    <property type="entry name" value="NTP_transf_2"/>
    <property type="match status" value="1"/>
</dbReference>
<dbReference type="OrthoDB" id="9813766at2"/>
<dbReference type="Proteomes" id="UP000000211">
    <property type="component" value="Chromosome"/>
</dbReference>
<organism evidence="2 3">
    <name type="scientific">Thermus oshimai JL-2</name>
    <dbReference type="NCBI Taxonomy" id="751945"/>
    <lineage>
        <taxon>Bacteria</taxon>
        <taxon>Thermotogati</taxon>
        <taxon>Deinococcota</taxon>
        <taxon>Deinococci</taxon>
        <taxon>Thermales</taxon>
        <taxon>Thermaceae</taxon>
        <taxon>Thermus</taxon>
    </lineage>
</organism>
<feature type="domain" description="Polymerase nucleotidyl transferase" evidence="1">
    <location>
        <begin position="38"/>
        <end position="64"/>
    </location>
</feature>
<dbReference type="Gene3D" id="3.30.460.10">
    <property type="entry name" value="Beta Polymerase, domain 2"/>
    <property type="match status" value="1"/>
</dbReference>
<evidence type="ECO:0000313" key="3">
    <source>
        <dbReference type="Proteomes" id="UP000000211"/>
    </source>
</evidence>
<evidence type="ECO:0000313" key="2">
    <source>
        <dbReference type="EMBL" id="AFV76870.1"/>
    </source>
</evidence>
<gene>
    <name evidence="2" type="ORF">Theos_1854</name>
</gene>
<reference evidence="2 3" key="1">
    <citation type="journal article" date="2013" name="Genome Announc.">
        <title>Whole Genome Sequencing of Thermus oshimai JL-2 and Thermus thermophilus JL-18, Incomplete Denitrifiers from the United States Great Basin.</title>
        <authorList>
            <person name="Murugapiran S.K."/>
            <person name="Huntemann M."/>
            <person name="Wei C.L."/>
            <person name="Han J."/>
            <person name="Detter J.C."/>
            <person name="Han C.S."/>
            <person name="Erkkila T.H."/>
            <person name="Teshima H."/>
            <person name="Chen A."/>
            <person name="Kyrpides N."/>
            <person name="Mavrommatis K."/>
            <person name="Markowitz V."/>
            <person name="Szeto E."/>
            <person name="Ivanova N."/>
            <person name="Pagani I."/>
            <person name="Lam J."/>
            <person name="McDonald A.I."/>
            <person name="Dodsworth J.A."/>
            <person name="Pati A."/>
            <person name="Goodwin L."/>
            <person name="Peters L."/>
            <person name="Pitluck S."/>
            <person name="Woyke T."/>
            <person name="Hedlund B.P."/>
        </authorList>
    </citation>
    <scope>NUCLEOTIDE SEQUENCE</scope>
    <source>
        <strain evidence="2 3">JL-2</strain>
    </source>
</reference>
<dbReference type="CDD" id="cd05403">
    <property type="entry name" value="NT_KNTase_like"/>
    <property type="match status" value="1"/>
</dbReference>
<dbReference type="eggNOG" id="COG1708">
    <property type="taxonomic scope" value="Bacteria"/>
</dbReference>
<dbReference type="InterPro" id="IPR043519">
    <property type="entry name" value="NT_sf"/>
</dbReference>
<dbReference type="InterPro" id="IPR002934">
    <property type="entry name" value="Polymerase_NTP_transf_dom"/>
</dbReference>
<name>K7R0R4_THEOS</name>
<evidence type="ECO:0000259" key="1">
    <source>
        <dbReference type="Pfam" id="PF01909"/>
    </source>
</evidence>
<keyword evidence="2" id="KW-0808">Transferase</keyword>
<dbReference type="EMBL" id="CP003249">
    <property type="protein sequence ID" value="AFV76870.1"/>
    <property type="molecule type" value="Genomic_DNA"/>
</dbReference>
<sequence>MPVRSLRSSVLRWPDREAVEAALKAWLQAHAPPGLLALGYFGSYARGEAGVGSDLDLILLVRESPLPPWQRPAQLPLEELPVPAEALVYTLEEWKALPQKSPRFAEALRRETRWVFGADPFHP</sequence>
<dbReference type="GO" id="GO:0016779">
    <property type="term" value="F:nucleotidyltransferase activity"/>
    <property type="evidence" value="ECO:0007669"/>
    <property type="project" value="InterPro"/>
</dbReference>
<dbReference type="SUPFAM" id="SSF81301">
    <property type="entry name" value="Nucleotidyltransferase"/>
    <property type="match status" value="1"/>
</dbReference>
<protein>
    <submittedName>
        <fullName evidence="2">Putative nucleotidyltransferase</fullName>
    </submittedName>
</protein>
<dbReference type="AlphaFoldDB" id="K7R0R4"/>
<dbReference type="RefSeq" id="WP_016330049.1">
    <property type="nucleotide sequence ID" value="NC_019386.1"/>
</dbReference>
<dbReference type="PATRIC" id="fig|751945.3.peg.1819"/>
<accession>K7R0R4</accession>
<dbReference type="STRING" id="751945.Theos_1854"/>
<dbReference type="KEGG" id="tos:Theos_1854"/>